<sequence length="110" mass="12683">MLKTIYHYLAYGYRYKQKYSRDYDEFITTLLKKGSIIDTTEEAIIFELNNQCCAIWALDKMYAPGTQIGPYGPYGPDKASISNMIAIVELHNELYKSKMLKQANSMSMSE</sequence>
<dbReference type="RefSeq" id="WP_218465346.1">
    <property type="nucleotide sequence ID" value="NZ_JADRCR010000001.1"/>
</dbReference>
<proteinExistence type="predicted"/>
<evidence type="ECO:0000313" key="1">
    <source>
        <dbReference type="EMBL" id="MBK5142871.1"/>
    </source>
</evidence>
<protein>
    <submittedName>
        <fullName evidence="1">Uncharacterized protein</fullName>
    </submittedName>
</protein>
<keyword evidence="2" id="KW-1185">Reference proteome</keyword>
<gene>
    <name evidence="1" type="ORF">I2494_03915</name>
</gene>
<organism evidence="1 2">
    <name type="scientific">Limnobaculum allomyrinae</name>
    <dbReference type="NCBI Taxonomy" id="2791986"/>
    <lineage>
        <taxon>Bacteria</taxon>
        <taxon>Pseudomonadati</taxon>
        <taxon>Pseudomonadota</taxon>
        <taxon>Gammaproteobacteria</taxon>
        <taxon>Enterobacterales</taxon>
        <taxon>Budviciaceae</taxon>
        <taxon>Limnobaculum</taxon>
    </lineage>
</organism>
<dbReference type="Proteomes" id="UP001296921">
    <property type="component" value="Unassembled WGS sequence"/>
</dbReference>
<reference evidence="1 2" key="1">
    <citation type="submission" date="2020-11" db="EMBL/GenBank/DDBJ databases">
        <title>Insectihabitans protaetiae gen. nov. sp. nov. and Insectihabitans allomyrinae sp. nov., isolated from larvae of Protaetia brevitarsis seulensis and Allomyrina dichotoma, respectively.</title>
        <authorList>
            <person name="Lee S.D."/>
            <person name="Byeon Y.-S."/>
            <person name="Kim S.-M."/>
            <person name="Yang H.L."/>
            <person name="Kim I.S."/>
        </authorList>
    </citation>
    <scope>NUCLEOTIDE SEQUENCE [LARGE SCALE GENOMIC DNA]</scope>
    <source>
        <strain evidence="1 2">BWR-B9</strain>
    </source>
</reference>
<name>A0ABS1IMA1_9GAMM</name>
<dbReference type="EMBL" id="JADRCR010000001">
    <property type="protein sequence ID" value="MBK5142871.1"/>
    <property type="molecule type" value="Genomic_DNA"/>
</dbReference>
<evidence type="ECO:0000313" key="2">
    <source>
        <dbReference type="Proteomes" id="UP001296921"/>
    </source>
</evidence>
<accession>A0ABS1IMA1</accession>
<comment type="caution">
    <text evidence="1">The sequence shown here is derived from an EMBL/GenBank/DDBJ whole genome shotgun (WGS) entry which is preliminary data.</text>
</comment>